<evidence type="ECO:0000313" key="8">
    <source>
        <dbReference type="EMBL" id="KRZ98347.1"/>
    </source>
</evidence>
<dbReference type="GO" id="GO:0005634">
    <property type="term" value="C:nucleus"/>
    <property type="evidence" value="ECO:0007669"/>
    <property type="project" value="TreeGrafter"/>
</dbReference>
<comment type="caution">
    <text evidence="8">The sequence shown here is derived from an EMBL/GenBank/DDBJ whole genome shotgun (WGS) entry which is preliminary data.</text>
</comment>
<keyword evidence="5" id="KW-0539">Nucleus</keyword>
<dbReference type="SUPFAM" id="SSF57701">
    <property type="entry name" value="Zn2/Cys6 DNA-binding domain"/>
    <property type="match status" value="1"/>
</dbReference>
<dbReference type="GeneID" id="26842902"/>
<reference evidence="8 9" key="1">
    <citation type="submission" date="2015-11" db="EMBL/GenBank/DDBJ databases">
        <title>The genome of Debaryomyces fabryi.</title>
        <authorList>
            <person name="Tafer H."/>
            <person name="Lopandic K."/>
        </authorList>
    </citation>
    <scope>NUCLEOTIDE SEQUENCE [LARGE SCALE GENOMIC DNA]</scope>
    <source>
        <strain evidence="8 9">CBS 789</strain>
    </source>
</reference>
<dbReference type="InterPro" id="IPR051127">
    <property type="entry name" value="Fungal_SecMet_Regulators"/>
</dbReference>
<dbReference type="PANTHER" id="PTHR47424">
    <property type="entry name" value="REGULATORY PROTEIN GAL4"/>
    <property type="match status" value="1"/>
</dbReference>
<dbReference type="SMART" id="SM00906">
    <property type="entry name" value="Fungal_trans"/>
    <property type="match status" value="1"/>
</dbReference>
<evidence type="ECO:0000259" key="7">
    <source>
        <dbReference type="PROSITE" id="PS50048"/>
    </source>
</evidence>
<dbReference type="CDD" id="cd00067">
    <property type="entry name" value="GAL4"/>
    <property type="match status" value="1"/>
</dbReference>
<dbReference type="Proteomes" id="UP000054251">
    <property type="component" value="Unassembled WGS sequence"/>
</dbReference>
<evidence type="ECO:0000256" key="4">
    <source>
        <dbReference type="ARBA" id="ARBA00023163"/>
    </source>
</evidence>
<dbReference type="GO" id="GO:0000981">
    <property type="term" value="F:DNA-binding transcription factor activity, RNA polymerase II-specific"/>
    <property type="evidence" value="ECO:0007669"/>
    <property type="project" value="InterPro"/>
</dbReference>
<dbReference type="PROSITE" id="PS00463">
    <property type="entry name" value="ZN2_CY6_FUNGAL_1"/>
    <property type="match status" value="1"/>
</dbReference>
<evidence type="ECO:0000256" key="6">
    <source>
        <dbReference type="SAM" id="MobiDB-lite"/>
    </source>
</evidence>
<keyword evidence="9" id="KW-1185">Reference proteome</keyword>
<dbReference type="InterPro" id="IPR001138">
    <property type="entry name" value="Zn2Cys6_DnaBD"/>
</dbReference>
<proteinExistence type="predicted"/>
<dbReference type="OrthoDB" id="3364175at2759"/>
<feature type="domain" description="Zn(2)-C6 fungal-type" evidence="7">
    <location>
        <begin position="21"/>
        <end position="51"/>
    </location>
</feature>
<dbReference type="GO" id="GO:0008270">
    <property type="term" value="F:zinc ion binding"/>
    <property type="evidence" value="ECO:0007669"/>
    <property type="project" value="InterPro"/>
</dbReference>
<evidence type="ECO:0000256" key="3">
    <source>
        <dbReference type="ARBA" id="ARBA00023125"/>
    </source>
</evidence>
<dbReference type="PANTHER" id="PTHR47424:SF3">
    <property type="entry name" value="REGULATORY PROTEIN GAL4"/>
    <property type="match status" value="1"/>
</dbReference>
<dbReference type="Pfam" id="PF00172">
    <property type="entry name" value="Zn_clus"/>
    <property type="match status" value="1"/>
</dbReference>
<keyword evidence="3" id="KW-0238">DNA-binding</keyword>
<name>A0A0V1PQL9_9ASCO</name>
<protein>
    <recommendedName>
        <fullName evidence="7">Zn(2)-C6 fungal-type domain-containing protein</fullName>
    </recommendedName>
</protein>
<feature type="region of interest" description="Disordered" evidence="6">
    <location>
        <begin position="122"/>
        <end position="141"/>
    </location>
</feature>
<dbReference type="Pfam" id="PF04082">
    <property type="entry name" value="Fungal_trans"/>
    <property type="match status" value="1"/>
</dbReference>
<keyword evidence="4" id="KW-0804">Transcription</keyword>
<dbReference type="CDD" id="cd12148">
    <property type="entry name" value="fungal_TF_MHR"/>
    <property type="match status" value="1"/>
</dbReference>
<dbReference type="SMART" id="SM00066">
    <property type="entry name" value="GAL4"/>
    <property type="match status" value="1"/>
</dbReference>
<gene>
    <name evidence="8" type="ORF">AC631_05893</name>
</gene>
<organism evidence="8 9">
    <name type="scientific">Debaryomyces fabryi</name>
    <dbReference type="NCBI Taxonomy" id="58627"/>
    <lineage>
        <taxon>Eukaryota</taxon>
        <taxon>Fungi</taxon>
        <taxon>Dikarya</taxon>
        <taxon>Ascomycota</taxon>
        <taxon>Saccharomycotina</taxon>
        <taxon>Pichiomycetes</taxon>
        <taxon>Debaryomycetaceae</taxon>
        <taxon>Debaryomyces</taxon>
    </lineage>
</organism>
<dbReference type="RefSeq" id="XP_015464450.1">
    <property type="nucleotide sequence ID" value="XM_015614722.1"/>
</dbReference>
<dbReference type="PROSITE" id="PS50048">
    <property type="entry name" value="ZN2_CY6_FUNGAL_2"/>
    <property type="match status" value="1"/>
</dbReference>
<dbReference type="Gene3D" id="4.10.240.10">
    <property type="entry name" value="Zn(2)-C6 fungal-type DNA-binding domain"/>
    <property type="match status" value="1"/>
</dbReference>
<evidence type="ECO:0000256" key="5">
    <source>
        <dbReference type="ARBA" id="ARBA00023242"/>
    </source>
</evidence>
<evidence type="ECO:0000256" key="1">
    <source>
        <dbReference type="ARBA" id="ARBA00022723"/>
    </source>
</evidence>
<evidence type="ECO:0000256" key="2">
    <source>
        <dbReference type="ARBA" id="ARBA00023015"/>
    </source>
</evidence>
<keyword evidence="2" id="KW-0805">Transcription regulation</keyword>
<sequence>MVSDKENGTTRKTTRRKIAIACEGCRQRKRRCDGAQPVCGICRKRNVACVYSRRYTKTLANAENVKNLEGRLGILQDDESKPLGMIRSSSITSKNNSNNNELGNQDLITCSRTNSLSASHDYLYSSDSHQGSNQGLKNPNASPVQNFKATFRFKNEDLTSDAMGAGSKTAPHKTGDKSFYGRSAAMSLMEELFASIDAEPLPSFGSELMKSNTYKMSRSEKEKSSISLSRIVVPPRRVADDYIKTYFEFTYPLYPFIHKPTFMSAYKEIWSRDTNNCELDELFYCILNIIFAFGCHLSPLEKDIEGNEMTNVYFERSQDLLKFHLMDTGSLLLVQALLLTGQFLQATIRLEGCWNIVGLTIRIAQGLGLHMERNTLSQRSYIEQEVEKRLWHGCLLMDKIVSLTFGRPLMVVEDNVSDMPIFIDDEYVTDTAINYPQIEKPSVLSFFSQTLKLYNILADILKSFYSDPFPEYVDLFPNIFSFQKRLYVFQDKIPNHIKYDCSLHESPYQHQSIVLQIRCLHLKIMLYRPVLLPRNKDQVYSGINNMELYVSTRRAISKLCVDSAMELIDVIKRFKSTELTLLPSSWYNVFYIYTAALILLAAKLQPDLEDNLDKTAFELSWTNALKLLASYESQSKSATRCLKVLEVMDCKIKLTIEKRSKKMLEDHQPNENVSTSSQSEAPSDFLYSLMYDTEGPFGSPFFYNNRFDSAL</sequence>
<accession>A0A0V1PQL9</accession>
<keyword evidence="1" id="KW-0479">Metal-binding</keyword>
<dbReference type="GO" id="GO:0000978">
    <property type="term" value="F:RNA polymerase II cis-regulatory region sequence-specific DNA binding"/>
    <property type="evidence" value="ECO:0007669"/>
    <property type="project" value="TreeGrafter"/>
</dbReference>
<dbReference type="AlphaFoldDB" id="A0A0V1PQL9"/>
<dbReference type="EMBL" id="LMYN01000323">
    <property type="protein sequence ID" value="KRZ98347.1"/>
    <property type="molecule type" value="Genomic_DNA"/>
</dbReference>
<dbReference type="GO" id="GO:0000435">
    <property type="term" value="P:positive regulation of transcription from RNA polymerase II promoter by galactose"/>
    <property type="evidence" value="ECO:0007669"/>
    <property type="project" value="TreeGrafter"/>
</dbReference>
<dbReference type="InterPro" id="IPR007219">
    <property type="entry name" value="XnlR_reg_dom"/>
</dbReference>
<evidence type="ECO:0000313" key="9">
    <source>
        <dbReference type="Proteomes" id="UP000054251"/>
    </source>
</evidence>
<feature type="compositionally biased region" description="Polar residues" evidence="6">
    <location>
        <begin position="125"/>
        <end position="141"/>
    </location>
</feature>
<dbReference type="InterPro" id="IPR036864">
    <property type="entry name" value="Zn2-C6_fun-type_DNA-bd_sf"/>
</dbReference>
<dbReference type="GO" id="GO:0006351">
    <property type="term" value="P:DNA-templated transcription"/>
    <property type="evidence" value="ECO:0007669"/>
    <property type="project" value="InterPro"/>
</dbReference>